<evidence type="ECO:0000313" key="1">
    <source>
        <dbReference type="EMBL" id="UTW13549.1"/>
    </source>
</evidence>
<dbReference type="RefSeq" id="WP_255855740.1">
    <property type="nucleotide sequence ID" value="NZ_CP073347.1"/>
</dbReference>
<keyword evidence="2" id="KW-1185">Reference proteome</keyword>
<protein>
    <submittedName>
        <fullName evidence="1">Uncharacterized protein</fullName>
    </submittedName>
</protein>
<gene>
    <name evidence="1" type="ORF">KDW95_07875</name>
</gene>
<evidence type="ECO:0000313" key="2">
    <source>
        <dbReference type="Proteomes" id="UP001058461"/>
    </source>
</evidence>
<reference evidence="1" key="1">
    <citation type="submission" date="2021-04" db="EMBL/GenBank/DDBJ databases">
        <title>Oceanospirillales bacteria with DddD are important DMSP degraders in coastal seawater.</title>
        <authorList>
            <person name="Liu J."/>
        </authorList>
    </citation>
    <scope>NUCLEOTIDE SEQUENCE</scope>
    <source>
        <strain evidence="1">D13-1</strain>
    </source>
</reference>
<proteinExistence type="predicted"/>
<accession>A0ABY5HQQ7</accession>
<organism evidence="1 2">
    <name type="scientific">Marinobacterium rhizophilum</name>
    <dbReference type="NCBI Taxonomy" id="420402"/>
    <lineage>
        <taxon>Bacteria</taxon>
        <taxon>Pseudomonadati</taxon>
        <taxon>Pseudomonadota</taxon>
        <taxon>Gammaproteobacteria</taxon>
        <taxon>Oceanospirillales</taxon>
        <taxon>Oceanospirillaceae</taxon>
        <taxon>Marinobacterium</taxon>
    </lineage>
</organism>
<dbReference type="EMBL" id="CP073347">
    <property type="protein sequence ID" value="UTW13549.1"/>
    <property type="molecule type" value="Genomic_DNA"/>
</dbReference>
<dbReference type="Proteomes" id="UP001058461">
    <property type="component" value="Chromosome"/>
</dbReference>
<sequence length="61" mass="7032">MGILLHNYNIVRITDGSNIIECTIMKMCPQYAVVKYRGRKYSITYDLIDQVVGHELLLPCD</sequence>
<name>A0ABY5HQQ7_9GAMM</name>